<dbReference type="Proteomes" id="UP001392318">
    <property type="component" value="Unassembled WGS sequence"/>
</dbReference>
<name>A0ACC6RW04_9BURK</name>
<evidence type="ECO:0000313" key="1">
    <source>
        <dbReference type="EMBL" id="MEM5405597.1"/>
    </source>
</evidence>
<protein>
    <submittedName>
        <fullName evidence="1">HrpB1 family type III secretion system apparatus protein</fullName>
    </submittedName>
</protein>
<organism evidence="1 2">
    <name type="scientific">Paraburkholderia unamae</name>
    <dbReference type="NCBI Taxonomy" id="219649"/>
    <lineage>
        <taxon>Bacteria</taxon>
        <taxon>Pseudomonadati</taxon>
        <taxon>Pseudomonadota</taxon>
        <taxon>Betaproteobacteria</taxon>
        <taxon>Burkholderiales</taxon>
        <taxon>Burkholderiaceae</taxon>
        <taxon>Paraburkholderia</taxon>
    </lineage>
</organism>
<gene>
    <name evidence="1" type="ORF">VSR83_37295</name>
</gene>
<accession>A0ACC6RW04</accession>
<sequence>MNASKPEYLNCSAEIVGGLIETICVALFEKFPRPSVDREDVGLVLDALHVLRPDVAEVDALDGILHIVNGNWDDAIHILHQVVARAPGFLYGKSLLAFSLAAKGDPHWRQCAGEVIESDAAGRDADKLVRALIARDDLTAAHRAGQLNGKFVMPDSVAAMIEMARAPADARGTPNSAGSGPQTGAAAESVPYQGFIGA</sequence>
<proteinExistence type="predicted"/>
<keyword evidence="2" id="KW-1185">Reference proteome</keyword>
<evidence type="ECO:0000313" key="2">
    <source>
        <dbReference type="Proteomes" id="UP001392318"/>
    </source>
</evidence>
<comment type="caution">
    <text evidence="1">The sequence shown here is derived from an EMBL/GenBank/DDBJ whole genome shotgun (WGS) entry which is preliminary data.</text>
</comment>
<reference evidence="1" key="1">
    <citation type="submission" date="2024-01" db="EMBL/GenBank/DDBJ databases">
        <title>The diversity of rhizobia nodulating Mimosa spp. in eleven states of Brazil covering several biomes is determined by host plant, location, and edaphic factors.</title>
        <authorList>
            <person name="Rouws L."/>
            <person name="Barauna A."/>
            <person name="Beukes C."/>
            <person name="De Faria S.M."/>
            <person name="Gross E."/>
            <person name="Dos Reis Junior F.B."/>
            <person name="Simon M."/>
            <person name="Maluk M."/>
            <person name="Odee D.W."/>
            <person name="Kenicer G."/>
            <person name="Young J.P.W."/>
            <person name="Reis V.M."/>
            <person name="Zilli J."/>
            <person name="James E.K."/>
        </authorList>
    </citation>
    <scope>NUCLEOTIDE SEQUENCE</scope>
    <source>
        <strain evidence="1">JPY452</strain>
    </source>
</reference>
<dbReference type="EMBL" id="JAYMRU010000044">
    <property type="protein sequence ID" value="MEM5405597.1"/>
    <property type="molecule type" value="Genomic_DNA"/>
</dbReference>